<evidence type="ECO:0000256" key="5">
    <source>
        <dbReference type="ARBA" id="ARBA00023136"/>
    </source>
</evidence>
<evidence type="ECO:0000313" key="8">
    <source>
        <dbReference type="Proteomes" id="UP000831537"/>
    </source>
</evidence>
<keyword evidence="2" id="KW-1003">Cell membrane</keyword>
<evidence type="ECO:0000256" key="6">
    <source>
        <dbReference type="SAM" id="Phobius"/>
    </source>
</evidence>
<keyword evidence="5 6" id="KW-0472">Membrane</keyword>
<feature type="transmembrane region" description="Helical" evidence="6">
    <location>
        <begin position="42"/>
        <end position="67"/>
    </location>
</feature>
<dbReference type="PANTHER" id="PTHR30086:SF20">
    <property type="entry name" value="ARGININE EXPORTER PROTEIN ARGO-RELATED"/>
    <property type="match status" value="1"/>
</dbReference>
<keyword evidence="8" id="KW-1185">Reference proteome</keyword>
<dbReference type="PIRSF" id="PIRSF006324">
    <property type="entry name" value="LeuE"/>
    <property type="match status" value="1"/>
</dbReference>
<reference evidence="7 8" key="1">
    <citation type="submission" date="2022-04" db="EMBL/GenBank/DDBJ databases">
        <title>Gracilibacillus sp. isolated from saltern.</title>
        <authorList>
            <person name="Won M."/>
            <person name="Lee C.-M."/>
            <person name="Woen H.-Y."/>
            <person name="Kwon S.-W."/>
        </authorList>
    </citation>
    <scope>NUCLEOTIDE SEQUENCE [LARGE SCALE GENOMIC DNA]</scope>
    <source>
        <strain evidence="7 8">SSPM10-3</strain>
    </source>
</reference>
<dbReference type="Pfam" id="PF01810">
    <property type="entry name" value="LysE"/>
    <property type="match status" value="1"/>
</dbReference>
<protein>
    <submittedName>
        <fullName evidence="7">LysE family translocator</fullName>
    </submittedName>
</protein>
<dbReference type="PANTHER" id="PTHR30086">
    <property type="entry name" value="ARGININE EXPORTER PROTEIN ARGO"/>
    <property type="match status" value="1"/>
</dbReference>
<evidence type="ECO:0000256" key="3">
    <source>
        <dbReference type="ARBA" id="ARBA00022692"/>
    </source>
</evidence>
<feature type="transmembrane region" description="Helical" evidence="6">
    <location>
        <begin position="6"/>
        <end position="30"/>
    </location>
</feature>
<dbReference type="EMBL" id="CP095071">
    <property type="protein sequence ID" value="UOQ84626.1"/>
    <property type="molecule type" value="Genomic_DNA"/>
</dbReference>
<name>A0ABY4GJU1_9BACI</name>
<accession>A0ABY4GJU1</accession>
<feature type="transmembrane region" description="Helical" evidence="6">
    <location>
        <begin position="122"/>
        <end position="143"/>
    </location>
</feature>
<keyword evidence="3 6" id="KW-0812">Transmembrane</keyword>
<gene>
    <name evidence="7" type="ORF">MUN87_18490</name>
</gene>
<evidence type="ECO:0000256" key="4">
    <source>
        <dbReference type="ARBA" id="ARBA00022989"/>
    </source>
</evidence>
<comment type="subcellular location">
    <subcellularLocation>
        <location evidence="1">Cell membrane</location>
        <topology evidence="1">Multi-pass membrane protein</topology>
    </subcellularLocation>
</comment>
<sequence>MSHYYMFIFVSLIIIMTPGPDFILITKNALTINRHAGRMTSYGVVTGHIIYATASILGFTAIIAKSIVLFEGIKYTGGIYLLYLGIKAILSSIKNKEKENTEIKLEAELQVAQKNTSYFQGLASTLLNPKAIMFYISFLPQFIDLQGNIILQSVILAGLFIITVLLWFTLYLYILTYISSWFKKPSVERIFDRVSGIALIYLGIKLALGKN</sequence>
<evidence type="ECO:0000256" key="1">
    <source>
        <dbReference type="ARBA" id="ARBA00004651"/>
    </source>
</evidence>
<evidence type="ECO:0000313" key="7">
    <source>
        <dbReference type="EMBL" id="UOQ84626.1"/>
    </source>
</evidence>
<keyword evidence="4 6" id="KW-1133">Transmembrane helix</keyword>
<evidence type="ECO:0000256" key="2">
    <source>
        <dbReference type="ARBA" id="ARBA00022475"/>
    </source>
</evidence>
<proteinExistence type="predicted"/>
<dbReference type="InterPro" id="IPR001123">
    <property type="entry name" value="LeuE-type"/>
</dbReference>
<organism evidence="7 8">
    <name type="scientific">Gracilibacillus salinarum</name>
    <dbReference type="NCBI Taxonomy" id="2932255"/>
    <lineage>
        <taxon>Bacteria</taxon>
        <taxon>Bacillati</taxon>
        <taxon>Bacillota</taxon>
        <taxon>Bacilli</taxon>
        <taxon>Bacillales</taxon>
        <taxon>Bacillaceae</taxon>
        <taxon>Gracilibacillus</taxon>
    </lineage>
</organism>
<feature type="transmembrane region" description="Helical" evidence="6">
    <location>
        <begin position="73"/>
        <end position="90"/>
    </location>
</feature>
<dbReference type="RefSeq" id="WP_244742650.1">
    <property type="nucleotide sequence ID" value="NZ_CP095071.1"/>
</dbReference>
<feature type="transmembrane region" description="Helical" evidence="6">
    <location>
        <begin position="149"/>
        <end position="178"/>
    </location>
</feature>
<dbReference type="Proteomes" id="UP000831537">
    <property type="component" value="Chromosome"/>
</dbReference>